<evidence type="ECO:0000313" key="2">
    <source>
        <dbReference type="Proteomes" id="UP000756132"/>
    </source>
</evidence>
<protein>
    <submittedName>
        <fullName evidence="1">Uncharacterized protein</fullName>
    </submittedName>
</protein>
<evidence type="ECO:0000313" key="1">
    <source>
        <dbReference type="EMBL" id="UJO15335.1"/>
    </source>
</evidence>
<reference evidence="1" key="2">
    <citation type="journal article" date="2022" name="Microb. Genom.">
        <title>A chromosome-scale genome assembly of the tomato pathogen Cladosporium fulvum reveals a compartmentalized genome architecture and the presence of a dispensable chromosome.</title>
        <authorList>
            <person name="Zaccaron A.Z."/>
            <person name="Chen L.H."/>
            <person name="Samaras A."/>
            <person name="Stergiopoulos I."/>
        </authorList>
    </citation>
    <scope>NUCLEOTIDE SEQUENCE</scope>
    <source>
        <strain evidence="1">Race5_Kim</strain>
    </source>
</reference>
<dbReference type="EMBL" id="CP090165">
    <property type="protein sequence ID" value="UJO15335.1"/>
    <property type="molecule type" value="Genomic_DNA"/>
</dbReference>
<proteinExistence type="predicted"/>
<organism evidence="1 2">
    <name type="scientific">Passalora fulva</name>
    <name type="common">Tomato leaf mold</name>
    <name type="synonym">Cladosporium fulvum</name>
    <dbReference type="NCBI Taxonomy" id="5499"/>
    <lineage>
        <taxon>Eukaryota</taxon>
        <taxon>Fungi</taxon>
        <taxon>Dikarya</taxon>
        <taxon>Ascomycota</taxon>
        <taxon>Pezizomycotina</taxon>
        <taxon>Dothideomycetes</taxon>
        <taxon>Dothideomycetidae</taxon>
        <taxon>Mycosphaerellales</taxon>
        <taxon>Mycosphaerellaceae</taxon>
        <taxon>Fulvia</taxon>
    </lineage>
</organism>
<keyword evidence="2" id="KW-1185">Reference proteome</keyword>
<reference evidence="1" key="1">
    <citation type="submission" date="2021-12" db="EMBL/GenBank/DDBJ databases">
        <authorList>
            <person name="Zaccaron A."/>
            <person name="Stergiopoulos I."/>
        </authorList>
    </citation>
    <scope>NUCLEOTIDE SEQUENCE</scope>
    <source>
        <strain evidence="1">Race5_Kim</strain>
    </source>
</reference>
<dbReference type="Proteomes" id="UP000756132">
    <property type="component" value="Chromosome 3"/>
</dbReference>
<dbReference type="RefSeq" id="XP_047759701.1">
    <property type="nucleotide sequence ID" value="XM_047907493.1"/>
</dbReference>
<dbReference type="GeneID" id="71988223"/>
<gene>
    <name evidence="1" type="ORF">CLAFUR5_08345</name>
</gene>
<dbReference type="KEGG" id="ffu:CLAFUR5_08345"/>
<dbReference type="OrthoDB" id="3598904at2759"/>
<dbReference type="AlphaFoldDB" id="A0A9Q8LD73"/>
<sequence length="474" mass="52866">MQKGFDIIAESKSGGGNGVQIKQHLDQTYTLFNGFQGIDLSVQQRLHRSRQQASPTFVFRRLSHFPSFSEANDYLNDLERARLSIRRELLSQAGEALDVMELGTMDAAAALCMRHSLSRVIDLSPRPDILQNFQSLQSGYEQWYNAFCHADSDLGGDEDSVTLLRITFLTSRFNLASSRDTDERTSDIESAYLSNTGYAIALSTDVLAQVSLCGFKSRRTETRKRAMRLLVSANKLEGVYQSAVLAGFIRRPMDREEALARELTVTAPCENFTEHDIPAQARVADVVFAQVDYRPRCINMIATRYIMDDSGEPAIELTEDMFDIFDGHDISRRSLLVSLATPYPADFASTSASDMAGMPQQIDFTNGGSSAHLFRSLTTAVFLPHPADAEIPNATASQSTPLHNITNIVLNNGLKRQFKDYRSSPGPVDSVLRSRGNPSYVSYKAVRMYQDHLHGSCEGQPTTLKQQGWMMNRE</sequence>
<name>A0A9Q8LD73_PASFU</name>
<accession>A0A9Q8LD73</accession>